<reference evidence="2 3" key="1">
    <citation type="submission" date="2014-05" db="EMBL/GenBank/DDBJ databases">
        <authorList>
            <person name="Bishop-Lilly K.A."/>
            <person name="Broomall S.M."/>
            <person name="Chain P.S."/>
            <person name="Chertkov O."/>
            <person name="Coyne S.R."/>
            <person name="Daligault H.E."/>
            <person name="Davenport K.W."/>
            <person name="Erkkila T."/>
            <person name="Frey K.G."/>
            <person name="Gibbons H.S."/>
            <person name="Gu W."/>
            <person name="Jaissle J."/>
            <person name="Johnson S.L."/>
            <person name="Koroleva G.I."/>
            <person name="Ladner J.T."/>
            <person name="Lo C.-C."/>
            <person name="Minogue T.D."/>
            <person name="Munk C."/>
            <person name="Palacios G.F."/>
            <person name="Redden C.L."/>
            <person name="Rosenzweig C.N."/>
            <person name="Scholz M.B."/>
            <person name="Teshima H."/>
            <person name="Xu Y."/>
        </authorList>
    </citation>
    <scope>NUCLEOTIDE SEQUENCE [LARGE SCALE GENOMIC DNA]</scope>
    <source>
        <strain evidence="2 3">DDS 22E-1</strain>
    </source>
</reference>
<dbReference type="PROSITE" id="PS51257">
    <property type="entry name" value="PROKAR_LIPOPROTEIN"/>
    <property type="match status" value="1"/>
</dbReference>
<keyword evidence="3" id="KW-1185">Reference proteome</keyword>
<accession>A0AAN0RXQ0</accession>
<evidence type="ECO:0008006" key="4">
    <source>
        <dbReference type="Google" id="ProtNLM"/>
    </source>
</evidence>
<sequence length="212" mass="23406">MKECVIGLLLCSIFAVACNAQAPVSRNAMNPDERAAAIQRAFNPTARVDEYKSRIDFDRKFATDDGRKVVAFDWGRLATQHIAGFTSLKIESHEQHLNETGPLKDIREYVFNGHYNGARVSITVAQATDRFRAADYFFNETTSPSTARVPFETNSDPLGTVSVQSTVAGPGRGFVWIYKNLCFVVSGAPADAVRDLSRRLQALAETHTVNSM</sequence>
<dbReference type="EMBL" id="CP007784">
    <property type="protein sequence ID" value="AIO35972.1"/>
    <property type="molecule type" value="Genomic_DNA"/>
</dbReference>
<feature type="chain" id="PRO_5042972857" description="Lipoprotein" evidence="1">
    <location>
        <begin position="23"/>
        <end position="212"/>
    </location>
</feature>
<dbReference type="Proteomes" id="UP000029413">
    <property type="component" value="Chromosome 2"/>
</dbReference>
<dbReference type="AlphaFoldDB" id="A0AAN0RXQ0"/>
<protein>
    <recommendedName>
        <fullName evidence="4">Lipoprotein</fullName>
    </recommendedName>
</protein>
<proteinExistence type="predicted"/>
<gene>
    <name evidence="2" type="ORF">DM39_6142</name>
</gene>
<evidence type="ECO:0000313" key="3">
    <source>
        <dbReference type="Proteomes" id="UP000029413"/>
    </source>
</evidence>
<dbReference type="KEGG" id="bcen:DM39_6142"/>
<organism evidence="2 3">
    <name type="scientific">Burkholderia cenocepacia</name>
    <dbReference type="NCBI Taxonomy" id="95486"/>
    <lineage>
        <taxon>Bacteria</taxon>
        <taxon>Pseudomonadati</taxon>
        <taxon>Pseudomonadota</taxon>
        <taxon>Betaproteobacteria</taxon>
        <taxon>Burkholderiales</taxon>
        <taxon>Burkholderiaceae</taxon>
        <taxon>Burkholderia</taxon>
        <taxon>Burkholderia cepacia complex</taxon>
    </lineage>
</organism>
<keyword evidence="1" id="KW-0732">Signal</keyword>
<evidence type="ECO:0000256" key="1">
    <source>
        <dbReference type="SAM" id="SignalP"/>
    </source>
</evidence>
<name>A0AAN0RXQ0_9BURK</name>
<feature type="signal peptide" evidence="1">
    <location>
        <begin position="1"/>
        <end position="22"/>
    </location>
</feature>
<evidence type="ECO:0000313" key="2">
    <source>
        <dbReference type="EMBL" id="AIO35972.1"/>
    </source>
</evidence>